<dbReference type="EMBL" id="JAGIOL010000001">
    <property type="protein sequence ID" value="MBP2436097.1"/>
    <property type="molecule type" value="Genomic_DNA"/>
</dbReference>
<keyword evidence="3 6" id="KW-0521">NADP</keyword>
<evidence type="ECO:0000256" key="1">
    <source>
        <dbReference type="ARBA" id="ARBA00022679"/>
    </source>
</evidence>
<dbReference type="InterPro" id="IPR017437">
    <property type="entry name" value="ATP-NAD_kinase_PpnK-typ_C"/>
</dbReference>
<dbReference type="Gene3D" id="2.60.200.30">
    <property type="entry name" value="Probable inorganic polyphosphate/atp-NAD kinase, domain 2"/>
    <property type="match status" value="1"/>
</dbReference>
<dbReference type="Gene3D" id="3.40.50.10330">
    <property type="entry name" value="Probable inorganic polyphosphate/atp-NAD kinase, domain 1"/>
    <property type="match status" value="1"/>
</dbReference>
<evidence type="ECO:0000256" key="2">
    <source>
        <dbReference type="ARBA" id="ARBA00022777"/>
    </source>
</evidence>
<dbReference type="SUPFAM" id="SSF111331">
    <property type="entry name" value="NAD kinase/diacylglycerol kinase-like"/>
    <property type="match status" value="1"/>
</dbReference>
<keyword evidence="6" id="KW-0547">Nucleotide-binding</keyword>
<proteinExistence type="inferred from homology"/>
<comment type="cofactor">
    <cofactor evidence="6">
        <name>a divalent metal cation</name>
        <dbReference type="ChEBI" id="CHEBI:60240"/>
    </cofactor>
</comment>
<keyword evidence="6" id="KW-0067">ATP-binding</keyword>
<dbReference type="Pfam" id="PF20143">
    <property type="entry name" value="NAD_kinase_C"/>
    <property type="match status" value="1"/>
</dbReference>
<protein>
    <recommendedName>
        <fullName evidence="6">NAD kinase</fullName>
        <ecNumber evidence="6">2.7.1.23</ecNumber>
    </recommendedName>
    <alternativeName>
        <fullName evidence="6">ATP-dependent NAD kinase</fullName>
    </alternativeName>
</protein>
<comment type="similarity">
    <text evidence="6">Belongs to the NAD kinase family.</text>
</comment>
<comment type="catalytic activity">
    <reaction evidence="5 6">
        <text>NAD(+) + ATP = ADP + NADP(+) + H(+)</text>
        <dbReference type="Rhea" id="RHEA:18629"/>
        <dbReference type="ChEBI" id="CHEBI:15378"/>
        <dbReference type="ChEBI" id="CHEBI:30616"/>
        <dbReference type="ChEBI" id="CHEBI:57540"/>
        <dbReference type="ChEBI" id="CHEBI:58349"/>
        <dbReference type="ChEBI" id="CHEBI:456216"/>
        <dbReference type="EC" id="2.7.1.23"/>
    </reaction>
</comment>
<feature type="active site" description="Proton acceptor" evidence="6">
    <location>
        <position position="76"/>
    </location>
</feature>
<sequence length="326" mass="34798">MSGRSILIVAHAYRDDTVEAAARIVSIIREQGATPVFAEDDREELSAIVPDLRSVRLLGIDVPLAEIDAAIVLGGDGTILRAAELVRGGTAPILGINMGHVGFLAEIERDDMDDAVDRILAGDYGVEERLALNVRVRDRTGEVVYETWALNEASIEKDSRERMIELVIEIDGRPLSAFGADGCVIATPTGSTAYSFSAGGPVIWPSVQAIVVVPLSAHALFARPLVVGPEHAVAVELASGIGGSGILWCDGRRSHPLPPGARVSVRRAETPVRLARLHPAAFTDRLVRKFQLPVQGWRGPMGPTMTSSVKVIPETGPRSGAEEESE</sequence>
<evidence type="ECO:0000313" key="9">
    <source>
        <dbReference type="Proteomes" id="UP001519362"/>
    </source>
</evidence>
<dbReference type="InterPro" id="IPR002504">
    <property type="entry name" value="NADK"/>
</dbReference>
<dbReference type="Pfam" id="PF01513">
    <property type="entry name" value="NAD_kinase"/>
    <property type="match status" value="1"/>
</dbReference>
<dbReference type="Proteomes" id="UP001519362">
    <property type="component" value="Unassembled WGS sequence"/>
</dbReference>
<evidence type="ECO:0000256" key="6">
    <source>
        <dbReference type="HAMAP-Rule" id="MF_00361"/>
    </source>
</evidence>
<organism evidence="8 9">
    <name type="scientific">Microbacterium amylolyticum</name>
    <dbReference type="NCBI Taxonomy" id="936337"/>
    <lineage>
        <taxon>Bacteria</taxon>
        <taxon>Bacillati</taxon>
        <taxon>Actinomycetota</taxon>
        <taxon>Actinomycetes</taxon>
        <taxon>Micrococcales</taxon>
        <taxon>Microbacteriaceae</taxon>
        <taxon>Microbacterium</taxon>
    </lineage>
</organism>
<dbReference type="InterPro" id="IPR016064">
    <property type="entry name" value="NAD/diacylglycerol_kinase_sf"/>
</dbReference>
<keyword evidence="2 6" id="KW-0418">Kinase</keyword>
<feature type="binding site" evidence="6">
    <location>
        <position position="81"/>
    </location>
    <ligand>
        <name>NAD(+)</name>
        <dbReference type="ChEBI" id="CHEBI:57540"/>
    </ligand>
</feature>
<dbReference type="EC" id="2.7.1.23" evidence="6"/>
<gene>
    <name evidence="6" type="primary">nadK</name>
    <name evidence="8" type="ORF">JOF34_000683</name>
</gene>
<keyword evidence="1 6" id="KW-0808">Transferase</keyword>
<dbReference type="RefSeq" id="WP_165137260.1">
    <property type="nucleotide sequence ID" value="NZ_CP049253.1"/>
</dbReference>
<evidence type="ECO:0000256" key="4">
    <source>
        <dbReference type="ARBA" id="ARBA00023027"/>
    </source>
</evidence>
<dbReference type="InterPro" id="IPR017438">
    <property type="entry name" value="ATP-NAD_kinase_N"/>
</dbReference>
<dbReference type="HAMAP" id="MF_00361">
    <property type="entry name" value="NAD_kinase"/>
    <property type="match status" value="1"/>
</dbReference>
<dbReference type="GO" id="GO:0003951">
    <property type="term" value="F:NAD+ kinase activity"/>
    <property type="evidence" value="ECO:0007669"/>
    <property type="project" value="UniProtKB-EC"/>
</dbReference>
<feature type="binding site" evidence="6">
    <location>
        <begin position="192"/>
        <end position="197"/>
    </location>
    <ligand>
        <name>NAD(+)</name>
        <dbReference type="ChEBI" id="CHEBI:57540"/>
    </ligand>
</feature>
<evidence type="ECO:0000313" key="8">
    <source>
        <dbReference type="EMBL" id="MBP2436097.1"/>
    </source>
</evidence>
<comment type="function">
    <text evidence="6">Involved in the regulation of the intracellular balance of NAD and NADP, and is a key enzyme in the biosynthesis of NADP. Catalyzes specifically the phosphorylation on 2'-hydroxyl of the adenosine moiety of NAD to yield NADP.</text>
</comment>
<keyword evidence="4 6" id="KW-0520">NAD</keyword>
<accession>A0ABS4ZFV0</accession>
<keyword evidence="6" id="KW-0963">Cytoplasm</keyword>
<dbReference type="PANTHER" id="PTHR20275">
    <property type="entry name" value="NAD KINASE"/>
    <property type="match status" value="1"/>
</dbReference>
<comment type="caution">
    <text evidence="6">Lacks conserved residue(s) required for the propagation of feature annotation.</text>
</comment>
<feature type="binding site" evidence="6">
    <location>
        <begin position="76"/>
        <end position="77"/>
    </location>
    <ligand>
        <name>NAD(+)</name>
        <dbReference type="ChEBI" id="CHEBI:57540"/>
    </ligand>
</feature>
<dbReference type="PANTHER" id="PTHR20275:SF0">
    <property type="entry name" value="NAD KINASE"/>
    <property type="match status" value="1"/>
</dbReference>
<reference evidence="8 9" key="1">
    <citation type="submission" date="2021-03" db="EMBL/GenBank/DDBJ databases">
        <title>Sequencing the genomes of 1000 actinobacteria strains.</title>
        <authorList>
            <person name="Klenk H.-P."/>
        </authorList>
    </citation>
    <scope>NUCLEOTIDE SEQUENCE [LARGE SCALE GENOMIC DNA]</scope>
    <source>
        <strain evidence="8 9">DSM 24221</strain>
    </source>
</reference>
<comment type="caution">
    <text evidence="8">The sequence shown here is derived from an EMBL/GenBank/DDBJ whole genome shotgun (WGS) entry which is preliminary data.</text>
</comment>
<dbReference type="NCBIfam" id="NF002892">
    <property type="entry name" value="PRK03372.1"/>
    <property type="match status" value="1"/>
</dbReference>
<evidence type="ECO:0000256" key="5">
    <source>
        <dbReference type="ARBA" id="ARBA00047925"/>
    </source>
</evidence>
<name>A0ABS4ZFV0_9MICO</name>
<evidence type="ECO:0000256" key="3">
    <source>
        <dbReference type="ARBA" id="ARBA00022857"/>
    </source>
</evidence>
<feature type="binding site" evidence="6">
    <location>
        <position position="162"/>
    </location>
    <ligand>
        <name>NAD(+)</name>
        <dbReference type="ChEBI" id="CHEBI:57540"/>
    </ligand>
</feature>
<comment type="subcellular location">
    <subcellularLocation>
        <location evidence="6">Cytoplasm</location>
    </subcellularLocation>
</comment>
<feature type="binding site" evidence="6">
    <location>
        <begin position="151"/>
        <end position="152"/>
    </location>
    <ligand>
        <name>NAD(+)</name>
        <dbReference type="ChEBI" id="CHEBI:57540"/>
    </ligand>
</feature>
<evidence type="ECO:0000256" key="7">
    <source>
        <dbReference type="SAM" id="MobiDB-lite"/>
    </source>
</evidence>
<keyword evidence="9" id="KW-1185">Reference proteome</keyword>
<feature type="region of interest" description="Disordered" evidence="7">
    <location>
        <begin position="303"/>
        <end position="326"/>
    </location>
</feature>
<feature type="binding site" evidence="6">
    <location>
        <position position="181"/>
    </location>
    <ligand>
        <name>NAD(+)</name>
        <dbReference type="ChEBI" id="CHEBI:57540"/>
    </ligand>
</feature>